<feature type="compositionally biased region" description="Polar residues" evidence="1">
    <location>
        <begin position="25"/>
        <end position="35"/>
    </location>
</feature>
<evidence type="ECO:0000313" key="2">
    <source>
        <dbReference type="EMBL" id="KAL0350300.1"/>
    </source>
</evidence>
<reference evidence="2" key="2">
    <citation type="journal article" date="2024" name="Plant">
        <title>Genomic evolution and insights into agronomic trait innovations of Sesamum species.</title>
        <authorList>
            <person name="Miao H."/>
            <person name="Wang L."/>
            <person name="Qu L."/>
            <person name="Liu H."/>
            <person name="Sun Y."/>
            <person name="Le M."/>
            <person name="Wang Q."/>
            <person name="Wei S."/>
            <person name="Zheng Y."/>
            <person name="Lin W."/>
            <person name="Duan Y."/>
            <person name="Cao H."/>
            <person name="Xiong S."/>
            <person name="Wang X."/>
            <person name="Wei L."/>
            <person name="Li C."/>
            <person name="Ma Q."/>
            <person name="Ju M."/>
            <person name="Zhao R."/>
            <person name="Li G."/>
            <person name="Mu C."/>
            <person name="Tian Q."/>
            <person name="Mei H."/>
            <person name="Zhang T."/>
            <person name="Gao T."/>
            <person name="Zhang H."/>
        </authorList>
    </citation>
    <scope>NUCLEOTIDE SEQUENCE</scope>
    <source>
        <strain evidence="2">G02</strain>
    </source>
</reference>
<comment type="caution">
    <text evidence="2">The sequence shown here is derived from an EMBL/GenBank/DDBJ whole genome shotgun (WGS) entry which is preliminary data.</text>
</comment>
<dbReference type="EMBL" id="JACGWJ010000018">
    <property type="protein sequence ID" value="KAL0350300.1"/>
    <property type="molecule type" value="Genomic_DNA"/>
</dbReference>
<evidence type="ECO:0000256" key="1">
    <source>
        <dbReference type="SAM" id="MobiDB-lite"/>
    </source>
</evidence>
<name>A0AAW2P2T1_SESRA</name>
<feature type="region of interest" description="Disordered" evidence="1">
    <location>
        <begin position="1"/>
        <end position="51"/>
    </location>
</feature>
<accession>A0AAW2P2T1</accession>
<organism evidence="2">
    <name type="scientific">Sesamum radiatum</name>
    <name type="common">Black benniseed</name>
    <dbReference type="NCBI Taxonomy" id="300843"/>
    <lineage>
        <taxon>Eukaryota</taxon>
        <taxon>Viridiplantae</taxon>
        <taxon>Streptophyta</taxon>
        <taxon>Embryophyta</taxon>
        <taxon>Tracheophyta</taxon>
        <taxon>Spermatophyta</taxon>
        <taxon>Magnoliopsida</taxon>
        <taxon>eudicotyledons</taxon>
        <taxon>Gunneridae</taxon>
        <taxon>Pentapetalae</taxon>
        <taxon>asterids</taxon>
        <taxon>lamiids</taxon>
        <taxon>Lamiales</taxon>
        <taxon>Pedaliaceae</taxon>
        <taxon>Sesamum</taxon>
    </lineage>
</organism>
<protein>
    <submittedName>
        <fullName evidence="2">Uncharacterized protein</fullName>
    </submittedName>
</protein>
<sequence>MGIDPRRTLPTIVPSPSDGNGGEFSPTQDPSSFMNSGPIPCPAPLCHTRPV</sequence>
<gene>
    <name evidence="2" type="ORF">Sradi_4179200</name>
</gene>
<dbReference type="AlphaFoldDB" id="A0AAW2P2T1"/>
<reference evidence="2" key="1">
    <citation type="submission" date="2020-06" db="EMBL/GenBank/DDBJ databases">
        <authorList>
            <person name="Li T."/>
            <person name="Hu X."/>
            <person name="Zhang T."/>
            <person name="Song X."/>
            <person name="Zhang H."/>
            <person name="Dai N."/>
            <person name="Sheng W."/>
            <person name="Hou X."/>
            <person name="Wei L."/>
        </authorList>
    </citation>
    <scope>NUCLEOTIDE SEQUENCE</scope>
    <source>
        <strain evidence="2">G02</strain>
        <tissue evidence="2">Leaf</tissue>
    </source>
</reference>
<proteinExistence type="predicted"/>